<evidence type="ECO:0000313" key="1">
    <source>
        <dbReference type="EMBL" id="SFV40118.1"/>
    </source>
</evidence>
<evidence type="ECO:0000313" key="2">
    <source>
        <dbReference type="Proteomes" id="UP000190935"/>
    </source>
</evidence>
<accession>A0A1K1KMI4</accession>
<protein>
    <submittedName>
        <fullName evidence="1">Uncharacterized protein</fullName>
    </submittedName>
</protein>
<dbReference type="EMBL" id="LT630287">
    <property type="protein sequence ID" value="SFV40118.1"/>
    <property type="molecule type" value="Genomic_DNA"/>
</dbReference>
<dbReference type="KEGG" id="laca:LAC1533_0698"/>
<dbReference type="Proteomes" id="UP000190935">
    <property type="component" value="Chromosome I"/>
</dbReference>
<name>A0A1K1KMI4_9LACO</name>
<gene>
    <name evidence="1" type="ORF">LAC1533_0698</name>
</gene>
<sequence length="44" mass="5383">MWLFFTKDANQQIILLVCWFVYCEAMFNYEKIALQREPITCFSQ</sequence>
<dbReference type="AlphaFoldDB" id="A0A1K1KMI4"/>
<reference evidence="2" key="1">
    <citation type="submission" date="2016-11" db="EMBL/GenBank/DDBJ databases">
        <authorList>
            <person name="Papadimitriou K."/>
        </authorList>
    </citation>
    <scope>NUCLEOTIDE SEQUENCE [LARGE SCALE GENOMIC DNA]</scope>
    <source>
        <strain evidence="2">ACA-DC 1533</strain>
    </source>
</reference>
<organism evidence="1 2">
    <name type="scientific">Ligilactobacillus acidipiscis</name>
    <dbReference type="NCBI Taxonomy" id="89059"/>
    <lineage>
        <taxon>Bacteria</taxon>
        <taxon>Bacillati</taxon>
        <taxon>Bacillota</taxon>
        <taxon>Bacilli</taxon>
        <taxon>Lactobacillales</taxon>
        <taxon>Lactobacillaceae</taxon>
        <taxon>Ligilactobacillus</taxon>
    </lineage>
</organism>
<proteinExistence type="predicted"/>